<evidence type="ECO:0000256" key="7">
    <source>
        <dbReference type="PROSITE-ProRule" id="PRU00124"/>
    </source>
</evidence>
<dbReference type="InterPro" id="IPR002172">
    <property type="entry name" value="LDrepeatLR_classA_rpt"/>
</dbReference>
<evidence type="ECO:0000256" key="3">
    <source>
        <dbReference type="ARBA" id="ARBA00022525"/>
    </source>
</evidence>
<keyword evidence="5 7" id="KW-1015">Disulfide bond</keyword>
<evidence type="ECO:0000259" key="9">
    <source>
        <dbReference type="PROSITE" id="PS01180"/>
    </source>
</evidence>
<evidence type="ECO:0000256" key="2">
    <source>
        <dbReference type="ARBA" id="ARBA00010668"/>
    </source>
</evidence>
<dbReference type="Pfam" id="PF00057">
    <property type="entry name" value="Ldl_recept_a"/>
    <property type="match status" value="2"/>
</dbReference>
<dbReference type="InterPro" id="IPR035914">
    <property type="entry name" value="Sperma_CUB_dom_sf"/>
</dbReference>
<feature type="signal peptide" evidence="8">
    <location>
        <begin position="1"/>
        <end position="19"/>
    </location>
</feature>
<proteinExistence type="inferred from homology"/>
<dbReference type="InterPro" id="IPR000859">
    <property type="entry name" value="CUB_dom"/>
</dbReference>
<feature type="disulfide bond" evidence="7">
    <location>
        <begin position="409"/>
        <end position="424"/>
    </location>
</feature>
<keyword evidence="10" id="KW-1185">Reference proteome</keyword>
<dbReference type="PROSITE" id="PS01180">
    <property type="entry name" value="CUB"/>
    <property type="match status" value="4"/>
</dbReference>
<feature type="disulfide bond" evidence="7">
    <location>
        <begin position="390"/>
        <end position="402"/>
    </location>
</feature>
<comment type="subcellular location">
    <subcellularLocation>
        <location evidence="1">Secreted</location>
    </subcellularLocation>
</comment>
<dbReference type="PANTHER" id="PTHR24251:SF52">
    <property type="entry name" value="CUB DOMAIN-CONTAINING PROTEIN"/>
    <property type="match status" value="1"/>
</dbReference>
<feature type="chain" id="PRO_5039931712" evidence="8">
    <location>
        <begin position="20"/>
        <end position="668"/>
    </location>
</feature>
<protein>
    <submittedName>
        <fullName evidence="11">Cubilin-like</fullName>
    </submittedName>
</protein>
<comment type="similarity">
    <text evidence="2">Belongs to the spermadhesin family.</text>
</comment>
<evidence type="ECO:0000256" key="1">
    <source>
        <dbReference type="ARBA" id="ARBA00004613"/>
    </source>
</evidence>
<dbReference type="SUPFAM" id="SSF57424">
    <property type="entry name" value="LDL receptor-like module"/>
    <property type="match status" value="2"/>
</dbReference>
<dbReference type="OrthoDB" id="6022136at2759"/>
<reference evidence="11" key="2">
    <citation type="submission" date="2025-08" db="UniProtKB">
        <authorList>
            <consortium name="RefSeq"/>
        </authorList>
    </citation>
    <scope>IDENTIFICATION</scope>
    <source>
        <strain evidence="11">S238N-H82</strain>
        <tissue evidence="11">Testes</tissue>
    </source>
</reference>
<dbReference type="PROSITE" id="PS50068">
    <property type="entry name" value="LDLRA_2"/>
    <property type="match status" value="2"/>
</dbReference>
<dbReference type="InterPro" id="IPR036055">
    <property type="entry name" value="LDL_receptor-like_sf"/>
</dbReference>
<evidence type="ECO:0000256" key="5">
    <source>
        <dbReference type="ARBA" id="ARBA00023157"/>
    </source>
</evidence>
<organism evidence="10 11">
    <name type="scientific">Branchiostoma floridae</name>
    <name type="common">Florida lancelet</name>
    <name type="synonym">Amphioxus</name>
    <dbReference type="NCBI Taxonomy" id="7739"/>
    <lineage>
        <taxon>Eukaryota</taxon>
        <taxon>Metazoa</taxon>
        <taxon>Chordata</taxon>
        <taxon>Cephalochordata</taxon>
        <taxon>Leptocardii</taxon>
        <taxon>Amphioxiformes</taxon>
        <taxon>Branchiostomatidae</taxon>
        <taxon>Branchiostoma</taxon>
    </lineage>
</organism>
<feature type="domain" description="CUB" evidence="9">
    <location>
        <begin position="141"/>
        <end position="253"/>
    </location>
</feature>
<dbReference type="GO" id="GO:0005576">
    <property type="term" value="C:extracellular region"/>
    <property type="evidence" value="ECO:0007669"/>
    <property type="project" value="UniProtKB-SubCell"/>
</dbReference>
<feature type="domain" description="CUB" evidence="9">
    <location>
        <begin position="555"/>
        <end position="667"/>
    </location>
</feature>
<evidence type="ECO:0000313" key="10">
    <source>
        <dbReference type="Proteomes" id="UP000001554"/>
    </source>
</evidence>
<feature type="disulfide bond" evidence="7">
    <location>
        <begin position="348"/>
        <end position="360"/>
    </location>
</feature>
<dbReference type="SMART" id="SM00192">
    <property type="entry name" value="LDLa"/>
    <property type="match status" value="2"/>
</dbReference>
<evidence type="ECO:0000256" key="4">
    <source>
        <dbReference type="ARBA" id="ARBA00022737"/>
    </source>
</evidence>
<dbReference type="Proteomes" id="UP000001554">
    <property type="component" value="Chromosome 3"/>
</dbReference>
<dbReference type="FunFam" id="4.10.400.10:FF:000011">
    <property type="entry name" value="Low-density lipoprotein receptor-related protein 1"/>
    <property type="match status" value="2"/>
</dbReference>
<feature type="disulfide bond" evidence="7">
    <location>
        <begin position="397"/>
        <end position="415"/>
    </location>
</feature>
<name>A0A9J7KV26_BRAFL</name>
<comment type="caution">
    <text evidence="6">Lacks conserved residue(s) required for the propagation of feature annotation.</text>
</comment>
<keyword evidence="4" id="KW-0677">Repeat</keyword>
<evidence type="ECO:0000256" key="8">
    <source>
        <dbReference type="SAM" id="SignalP"/>
    </source>
</evidence>
<dbReference type="CDD" id="cd00112">
    <property type="entry name" value="LDLa"/>
    <property type="match status" value="2"/>
</dbReference>
<dbReference type="OMA" id="HESECSW"/>
<dbReference type="RefSeq" id="XP_035670109.1">
    <property type="nucleotide sequence ID" value="XM_035814216.1"/>
</dbReference>
<reference evidence="10" key="1">
    <citation type="journal article" date="2020" name="Nat. Ecol. Evol.">
        <title>Deeply conserved synteny resolves early events in vertebrate evolution.</title>
        <authorList>
            <person name="Simakov O."/>
            <person name="Marletaz F."/>
            <person name="Yue J.X."/>
            <person name="O'Connell B."/>
            <person name="Jenkins J."/>
            <person name="Brandt A."/>
            <person name="Calef R."/>
            <person name="Tung C.H."/>
            <person name="Huang T.K."/>
            <person name="Schmutz J."/>
            <person name="Satoh N."/>
            <person name="Yu J.K."/>
            <person name="Putnam N.H."/>
            <person name="Green R.E."/>
            <person name="Rokhsar D.S."/>
        </authorList>
    </citation>
    <scope>NUCLEOTIDE SEQUENCE [LARGE SCALE GENOMIC DNA]</scope>
    <source>
        <strain evidence="10">S238N-H82</strain>
    </source>
</reference>
<dbReference type="PROSITE" id="PS01209">
    <property type="entry name" value="LDLRA_1"/>
    <property type="match status" value="2"/>
</dbReference>
<dbReference type="PANTHER" id="PTHR24251">
    <property type="entry name" value="OVOCHYMASE-RELATED"/>
    <property type="match status" value="1"/>
</dbReference>
<dbReference type="KEGG" id="bfo:118411735"/>
<feature type="disulfide bond" evidence="7">
    <location>
        <begin position="355"/>
        <end position="373"/>
    </location>
</feature>
<dbReference type="FunFam" id="2.60.120.290:FF:000005">
    <property type="entry name" value="Procollagen C-endopeptidase enhancer 1"/>
    <property type="match status" value="3"/>
</dbReference>
<feature type="domain" description="CUB" evidence="9">
    <location>
        <begin position="23"/>
        <end position="131"/>
    </location>
</feature>
<evidence type="ECO:0000313" key="11">
    <source>
        <dbReference type="RefSeq" id="XP_035670109.1"/>
    </source>
</evidence>
<accession>A0A9J7KV26</accession>
<dbReference type="FunFam" id="2.60.120.290:FF:000013">
    <property type="entry name" value="Membrane frizzled-related protein"/>
    <property type="match status" value="1"/>
</dbReference>
<dbReference type="Pfam" id="PF00431">
    <property type="entry name" value="CUB"/>
    <property type="match status" value="4"/>
</dbReference>
<dbReference type="GO" id="GO:0007338">
    <property type="term" value="P:single fertilization"/>
    <property type="evidence" value="ECO:0007669"/>
    <property type="project" value="InterPro"/>
</dbReference>
<dbReference type="InterPro" id="IPR000124">
    <property type="entry name" value="Spermadhesin"/>
</dbReference>
<keyword evidence="8" id="KW-0732">Signal</keyword>
<dbReference type="GeneID" id="118411735"/>
<dbReference type="SUPFAM" id="SSF49854">
    <property type="entry name" value="Spermadhesin, CUB domain"/>
    <property type="match status" value="4"/>
</dbReference>
<feature type="domain" description="CUB" evidence="9">
    <location>
        <begin position="437"/>
        <end position="545"/>
    </location>
</feature>
<evidence type="ECO:0000256" key="6">
    <source>
        <dbReference type="PROSITE-ProRule" id="PRU00059"/>
    </source>
</evidence>
<dbReference type="Gene3D" id="4.10.400.10">
    <property type="entry name" value="Low-density Lipoprotein Receptor"/>
    <property type="match status" value="2"/>
</dbReference>
<gene>
    <name evidence="11" type="primary">LOC118411735</name>
</gene>
<dbReference type="InterPro" id="IPR023415">
    <property type="entry name" value="LDLR_class-A_CS"/>
</dbReference>
<dbReference type="PRINTS" id="PR00261">
    <property type="entry name" value="LDLRECEPTOR"/>
</dbReference>
<feature type="disulfide bond" evidence="7">
    <location>
        <begin position="367"/>
        <end position="382"/>
    </location>
</feature>
<dbReference type="SMART" id="SM00042">
    <property type="entry name" value="CUB"/>
    <property type="match status" value="4"/>
</dbReference>
<dbReference type="CDD" id="cd00041">
    <property type="entry name" value="CUB"/>
    <property type="match status" value="4"/>
</dbReference>
<dbReference type="PROSITE" id="PS00985">
    <property type="entry name" value="SPERMADHESIN_1"/>
    <property type="match status" value="2"/>
</dbReference>
<dbReference type="AlphaFoldDB" id="A0A9J7KV26"/>
<dbReference type="Gene3D" id="2.60.120.290">
    <property type="entry name" value="Spermadhesin, CUB domain"/>
    <property type="match status" value="4"/>
</dbReference>
<keyword evidence="3" id="KW-0964">Secreted</keyword>
<sequence length="668" mass="72236">MKTFALVLLCIGAAAGGTALTTCGGVLNETAGSISPPYDDNMDCIWTISAPAGYFIEVEFTAFDVEDGGSSCSYDYVAVYDGPDTSSELIGKFCGSSIPAPIHSHSDIITVRFVTDRSVTESGFTLVYTTTDEHPIHPSGCGGPESLTNATGTFTSMNYPNNYDNNARCQWEIEVEVGMRINLIFTAFDLEAERLCPEYNDYVEIFENDVGLGRHCGSIQLPPITSTFNRLTVVFYSDSSTTATGFSAQYAAIPGHKFGNVTVTLHKAGKVAGALVYLRLRTCHCLLPRTNSTYYLDVLGWVYITSAKLTYTYTTSHFSHHRKLSSLCTMKTFALVLICLGAAAAQLCTVNQFQCANGNCIPLLWECDDYNDCGDNSDEHNCGGTGGTQCGINQFQCLNGGCIYSSWVCDGDNDCGDMSDEQNCNGGPGGSNPLAACGGNLNETYGSISPPYNDNQDCIWTITAPVGHFIELEFTAFDLEDGGSSCSYDYVAVYDGADTSAPLVGKYCGNTIPGPVHSHSNVLTVRFVTDRSVTETGFRLIYTTTDEHPVHPSGCGGPELLTAPTGNFSSMNYPNNYDNNAQCQWEIEVEVGMRINLIFTAFDIEPERLCPVSNDYVEVFENDVSLGRHCGNLQLPPITSTFNTLKVVFYSDSSTTATGFTAQYVAIP</sequence>